<comment type="caution">
    <text evidence="2">The sequence shown here is derived from an EMBL/GenBank/DDBJ whole genome shotgun (WGS) entry which is preliminary data.</text>
</comment>
<feature type="transmembrane region" description="Helical" evidence="1">
    <location>
        <begin position="56"/>
        <end position="76"/>
    </location>
</feature>
<reference evidence="3" key="1">
    <citation type="submission" date="2017-08" db="EMBL/GenBank/DDBJ databases">
        <title>A dynamic microbial community with high functional redundancy inhabits the cold, oxic subseafloor aquifer.</title>
        <authorList>
            <person name="Tully B.J."/>
            <person name="Wheat C.G."/>
            <person name="Glazer B.T."/>
            <person name="Huber J.A."/>
        </authorList>
    </citation>
    <scope>NUCLEOTIDE SEQUENCE [LARGE SCALE GENOMIC DNA]</scope>
</reference>
<dbReference type="Proteomes" id="UP000218327">
    <property type="component" value="Unassembled WGS sequence"/>
</dbReference>
<evidence type="ECO:0000256" key="1">
    <source>
        <dbReference type="SAM" id="Phobius"/>
    </source>
</evidence>
<protein>
    <submittedName>
        <fullName evidence="2">Uncharacterized protein</fullName>
    </submittedName>
</protein>
<sequence>MALFVAVVVVVAISENPARFGSESLIVRSLILGIAIIAALVAVYPFNPLFKGRPGPYGAVVCLPAVVPVFIYYLFFLPSQAGEGLSAEQLQNQLITDSSSNGIIEVGFSYPIYTPTLSISNHELFTRQVNVFLRMLDASDETSLYRAVRSHIPGASLSVEATVRGMLSRNAEYEFNPIDLPPGRSVVGKVVFVISNLEDGASFTEALSRAKQVQIELREPETGGLLLMFPVERTL</sequence>
<keyword evidence="1" id="KW-1133">Transmembrane helix</keyword>
<dbReference type="AlphaFoldDB" id="A0A2A5B888"/>
<name>A0A2A5B888_9GAMM</name>
<accession>A0A2A5B888</accession>
<evidence type="ECO:0000313" key="2">
    <source>
        <dbReference type="EMBL" id="PCJ27804.1"/>
    </source>
</evidence>
<organism evidence="2 3">
    <name type="scientific">SAR86 cluster bacterium</name>
    <dbReference type="NCBI Taxonomy" id="2030880"/>
    <lineage>
        <taxon>Bacteria</taxon>
        <taxon>Pseudomonadati</taxon>
        <taxon>Pseudomonadota</taxon>
        <taxon>Gammaproteobacteria</taxon>
        <taxon>SAR86 cluster</taxon>
    </lineage>
</organism>
<evidence type="ECO:0000313" key="3">
    <source>
        <dbReference type="Proteomes" id="UP000218327"/>
    </source>
</evidence>
<proteinExistence type="predicted"/>
<keyword evidence="1" id="KW-0812">Transmembrane</keyword>
<keyword evidence="1" id="KW-0472">Membrane</keyword>
<gene>
    <name evidence="2" type="ORF">COA96_02840</name>
</gene>
<dbReference type="EMBL" id="NVVJ01000005">
    <property type="protein sequence ID" value="PCJ27804.1"/>
    <property type="molecule type" value="Genomic_DNA"/>
</dbReference>
<feature type="transmembrane region" description="Helical" evidence="1">
    <location>
        <begin position="24"/>
        <end position="44"/>
    </location>
</feature>